<reference evidence="12" key="1">
    <citation type="submission" date="2021-12" db="EMBL/GenBank/DDBJ databases">
        <authorList>
            <person name="King R."/>
        </authorList>
    </citation>
    <scope>NUCLEOTIDE SEQUENCE</scope>
</reference>
<evidence type="ECO:0000256" key="5">
    <source>
        <dbReference type="ARBA" id="ARBA00022741"/>
    </source>
</evidence>
<dbReference type="InterPro" id="IPR036640">
    <property type="entry name" value="ABC1_TM_sf"/>
</dbReference>
<evidence type="ECO:0000259" key="10">
    <source>
        <dbReference type="PROSITE" id="PS50893"/>
    </source>
</evidence>
<keyword evidence="4" id="KW-0677">Repeat</keyword>
<feature type="domain" description="ABC transmembrane type-1" evidence="11">
    <location>
        <begin position="747"/>
        <end position="942"/>
    </location>
</feature>
<organism evidence="12 13">
    <name type="scientific">Brassicogethes aeneus</name>
    <name type="common">Rape pollen beetle</name>
    <name type="synonym">Meligethes aeneus</name>
    <dbReference type="NCBI Taxonomy" id="1431903"/>
    <lineage>
        <taxon>Eukaryota</taxon>
        <taxon>Metazoa</taxon>
        <taxon>Ecdysozoa</taxon>
        <taxon>Arthropoda</taxon>
        <taxon>Hexapoda</taxon>
        <taxon>Insecta</taxon>
        <taxon>Pterygota</taxon>
        <taxon>Neoptera</taxon>
        <taxon>Endopterygota</taxon>
        <taxon>Coleoptera</taxon>
        <taxon>Polyphaga</taxon>
        <taxon>Cucujiformia</taxon>
        <taxon>Nitidulidae</taxon>
        <taxon>Meligethinae</taxon>
        <taxon>Brassicogethes</taxon>
    </lineage>
</organism>
<keyword evidence="2" id="KW-0813">Transport</keyword>
<keyword evidence="7 9" id="KW-1133">Transmembrane helix</keyword>
<feature type="transmembrane region" description="Helical" evidence="9">
    <location>
        <begin position="927"/>
        <end position="949"/>
    </location>
</feature>
<dbReference type="PANTHER" id="PTHR24223:SF415">
    <property type="entry name" value="FI20190P1"/>
    <property type="match status" value="1"/>
</dbReference>
<comment type="subcellular location">
    <subcellularLocation>
        <location evidence="1">Membrane</location>
        <topology evidence="1">Multi-pass membrane protein</topology>
    </subcellularLocation>
</comment>
<dbReference type="CDD" id="cd03250">
    <property type="entry name" value="ABCC_MRP_domain1"/>
    <property type="match status" value="1"/>
</dbReference>
<dbReference type="SUPFAM" id="SSF90123">
    <property type="entry name" value="ABC transporter transmembrane region"/>
    <property type="match status" value="2"/>
</dbReference>
<dbReference type="PANTHER" id="PTHR24223">
    <property type="entry name" value="ATP-BINDING CASSETTE SUB-FAMILY C"/>
    <property type="match status" value="1"/>
</dbReference>
<dbReference type="OrthoDB" id="6500128at2759"/>
<dbReference type="Pfam" id="PF00664">
    <property type="entry name" value="ABC_membrane"/>
    <property type="match status" value="2"/>
</dbReference>
<feature type="transmembrane region" description="Helical" evidence="9">
    <location>
        <begin position="669"/>
        <end position="696"/>
    </location>
</feature>
<evidence type="ECO:0000259" key="11">
    <source>
        <dbReference type="PROSITE" id="PS50929"/>
    </source>
</evidence>
<evidence type="ECO:0000256" key="9">
    <source>
        <dbReference type="SAM" id="Phobius"/>
    </source>
</evidence>
<feature type="transmembrane region" description="Helical" evidence="9">
    <location>
        <begin position="746"/>
        <end position="764"/>
    </location>
</feature>
<dbReference type="InterPro" id="IPR003439">
    <property type="entry name" value="ABC_transporter-like_ATP-bd"/>
</dbReference>
<dbReference type="InterPro" id="IPR011527">
    <property type="entry name" value="ABC1_TM_dom"/>
</dbReference>
<dbReference type="Pfam" id="PF00005">
    <property type="entry name" value="ABC_tran"/>
    <property type="match status" value="2"/>
</dbReference>
<accession>A0A9P0B735</accession>
<dbReference type="AlphaFoldDB" id="A0A9P0B735"/>
<keyword evidence="8 9" id="KW-0472">Membrane</keyword>
<dbReference type="CDD" id="cd18580">
    <property type="entry name" value="ABC_6TM_ABCC_D2"/>
    <property type="match status" value="1"/>
</dbReference>
<dbReference type="InterPro" id="IPR027417">
    <property type="entry name" value="P-loop_NTPase"/>
</dbReference>
<dbReference type="FunFam" id="3.40.50.300:FF:000973">
    <property type="entry name" value="Multidrug resistance-associated protein 4"/>
    <property type="match status" value="1"/>
</dbReference>
<sequence>MDIDYEIKRQSLGKSFFSQCLLLWVLPFYKKSLKGVIELTDIYSSPNEMSSKYLGDKLEMIWLKHLELSKRKNQKPSLYKVLAKLFIWEYFLYAFYVFLEVVIFRCLSAIILSRFIEFFNDELVDDNYHKYLTATIYWILILLSVVFCVLSRYRLDCLGLKASIALSSLLYRKMIKLNQRSVGKTSSGQIVNILSNDLNRVEFFLRFSYNVVLAPVHLIVVTYLSWEEVGVSSFAGILFIVLIALPIQAFIGTTAAKFRSNVAIRSDKRSKLINEIVSGIKVIKMYTWEKPFEMLVRAVRCEELKYVYRSFLFCGLPHHIHALIHKFSVFLILLCCYLISFNTTTANTFAILQYMNLLRYSVLLLFPQAILSIGECRIAVKRIEDFLSQEEITDFIKKQTVNTEVSLSNIHALWSPNSIVLKIPKFHIPSGKFCTIAGPVGSGKSSLLQILLGELKPISGTVQINKSVSYCSQEPWLFCSSVKNNILFGQEYKEEKYREIVNICNLNKDFDIFPHGDQTLVGEKGVILSGGQKGRINLARALYKEAQVYLLDDPLSAVDTHVGRHLFDECLLKYLKGKTRILITHQLQYSRDADIVYVMNNGRIEASGSFKEVSKGHLEFRRCLSKIDEENDDGDQKMKKINTERNNLSNEKCIIVKDQEIIPKDINSFIGYITAGGNTLFILILILITLLAQISYNLADFWLVLWRKSKNYNTNIEIVNLNQTNENVPLYKLENTLTKYGSNFSTYAWIMLGAVVLTILRINVSSRFIWKASYTLHEKMFHSLLKAPMRFFNYHPSGRILNRFSKDIGTTDQLLPTAFLESSQLLLFSIGALILICLTSYYVIIFAVIFFVSMGLLFLANLKITMQVKHLEGITKSPIFTHINYSLTGLTTIRANKSEEKLIEQFDIHQDTHTSVSHLLLACTHAYTIWIDCLCVFLNIALPYAFILINQYVYHVDDSNVGLALSQAISFNGLLPFGLKRCTEGCTYFASVARILSYTKLEKEPLENSKDVSLAKTWPCYGGIKFRNVYLKYSENDDAVLKNLNFFISPNQKIGVVGRTGAGKSSLITALFRLADVEGTITIDNVNISEIGLTNLRRKISIIPQEPVLFSETVRYNLDPFQEFTDDEIWGVIEEVNMKGAVVSLDDMVLEGGSNFSIGQKQLLCLARALLRKNKILVLDEATANVDLRTDELIQKTIKTKFNSCTVLTIAHRLNTVMDSDKVMVMDGGELVEFAHPHILLDNDKGMFYSLVSETGVSMMQQLKQIAYHDYHSKVEVYKF</sequence>
<gene>
    <name evidence="12" type="ORF">MELIAE_LOCUS8518</name>
</gene>
<dbReference type="GO" id="GO:0005524">
    <property type="term" value="F:ATP binding"/>
    <property type="evidence" value="ECO:0007669"/>
    <property type="project" value="UniProtKB-KW"/>
</dbReference>
<name>A0A9P0B735_BRAAE</name>
<evidence type="ECO:0000256" key="1">
    <source>
        <dbReference type="ARBA" id="ARBA00004141"/>
    </source>
</evidence>
<protein>
    <recommendedName>
        <fullName evidence="14">Multidrug resistance-associated protein lethal(2)03659</fullName>
    </recommendedName>
</protein>
<dbReference type="SMART" id="SM00382">
    <property type="entry name" value="AAA"/>
    <property type="match status" value="2"/>
</dbReference>
<dbReference type="GO" id="GO:0140359">
    <property type="term" value="F:ABC-type transporter activity"/>
    <property type="evidence" value="ECO:0007669"/>
    <property type="project" value="InterPro"/>
</dbReference>
<feature type="transmembrane region" description="Helical" evidence="9">
    <location>
        <begin position="232"/>
        <end position="251"/>
    </location>
</feature>
<feature type="transmembrane region" description="Helical" evidence="9">
    <location>
        <begin position="90"/>
        <end position="116"/>
    </location>
</feature>
<dbReference type="FunFam" id="3.40.50.300:FF:000163">
    <property type="entry name" value="Multidrug resistance-associated protein member 4"/>
    <property type="match status" value="1"/>
</dbReference>
<dbReference type="Gene3D" id="3.40.50.300">
    <property type="entry name" value="P-loop containing nucleotide triphosphate hydrolases"/>
    <property type="match status" value="2"/>
</dbReference>
<evidence type="ECO:0000256" key="8">
    <source>
        <dbReference type="ARBA" id="ARBA00023136"/>
    </source>
</evidence>
<dbReference type="InterPro" id="IPR050173">
    <property type="entry name" value="ABC_transporter_C-like"/>
</dbReference>
<evidence type="ECO:0000313" key="13">
    <source>
        <dbReference type="Proteomes" id="UP001154078"/>
    </source>
</evidence>
<dbReference type="InterPro" id="IPR003593">
    <property type="entry name" value="AAA+_ATPase"/>
</dbReference>
<dbReference type="CDD" id="cd03244">
    <property type="entry name" value="ABCC_MRP_domain2"/>
    <property type="match status" value="1"/>
</dbReference>
<feature type="domain" description="ABC transporter" evidence="10">
    <location>
        <begin position="1024"/>
        <end position="1253"/>
    </location>
</feature>
<dbReference type="PROSITE" id="PS50893">
    <property type="entry name" value="ABC_TRANSPORTER_2"/>
    <property type="match status" value="2"/>
</dbReference>
<feature type="transmembrane region" description="Helical" evidence="9">
    <location>
        <begin position="329"/>
        <end position="352"/>
    </location>
</feature>
<feature type="domain" description="ABC transmembrane type-1" evidence="11">
    <location>
        <begin position="107"/>
        <end position="368"/>
    </location>
</feature>
<feature type="domain" description="ABC transporter" evidence="10">
    <location>
        <begin position="405"/>
        <end position="626"/>
    </location>
</feature>
<feature type="transmembrane region" description="Helical" evidence="9">
    <location>
        <begin position="207"/>
        <end position="226"/>
    </location>
</feature>
<dbReference type="GO" id="GO:0016887">
    <property type="term" value="F:ATP hydrolysis activity"/>
    <property type="evidence" value="ECO:0007669"/>
    <property type="project" value="InterPro"/>
</dbReference>
<evidence type="ECO:0000256" key="4">
    <source>
        <dbReference type="ARBA" id="ARBA00022737"/>
    </source>
</evidence>
<dbReference type="PROSITE" id="PS50929">
    <property type="entry name" value="ABC_TM1F"/>
    <property type="match status" value="2"/>
</dbReference>
<keyword evidence="3 9" id="KW-0812">Transmembrane</keyword>
<dbReference type="EMBL" id="OV121136">
    <property type="protein sequence ID" value="CAH0557932.1"/>
    <property type="molecule type" value="Genomic_DNA"/>
</dbReference>
<keyword evidence="5" id="KW-0547">Nucleotide-binding</keyword>
<dbReference type="SUPFAM" id="SSF52540">
    <property type="entry name" value="P-loop containing nucleoside triphosphate hydrolases"/>
    <property type="match status" value="2"/>
</dbReference>
<dbReference type="GO" id="GO:0016020">
    <property type="term" value="C:membrane"/>
    <property type="evidence" value="ECO:0007669"/>
    <property type="project" value="UniProtKB-SubCell"/>
</dbReference>
<evidence type="ECO:0000256" key="3">
    <source>
        <dbReference type="ARBA" id="ARBA00022692"/>
    </source>
</evidence>
<keyword evidence="13" id="KW-1185">Reference proteome</keyword>
<dbReference type="InterPro" id="IPR044726">
    <property type="entry name" value="ABCC_6TM_D2"/>
</dbReference>
<dbReference type="Proteomes" id="UP001154078">
    <property type="component" value="Chromosome 5"/>
</dbReference>
<dbReference type="FunFam" id="1.20.1560.10:FF:000013">
    <property type="entry name" value="ABC transporter C family member 2"/>
    <property type="match status" value="1"/>
</dbReference>
<evidence type="ECO:0000256" key="2">
    <source>
        <dbReference type="ARBA" id="ARBA00022448"/>
    </source>
</evidence>
<feature type="transmembrane region" description="Helical" evidence="9">
    <location>
        <begin position="825"/>
        <end position="858"/>
    </location>
</feature>
<evidence type="ECO:0000256" key="6">
    <source>
        <dbReference type="ARBA" id="ARBA00022840"/>
    </source>
</evidence>
<proteinExistence type="predicted"/>
<feature type="transmembrane region" description="Helical" evidence="9">
    <location>
        <begin position="136"/>
        <end position="153"/>
    </location>
</feature>
<evidence type="ECO:0008006" key="14">
    <source>
        <dbReference type="Google" id="ProtNLM"/>
    </source>
</evidence>
<keyword evidence="6" id="KW-0067">ATP-binding</keyword>
<dbReference type="Gene3D" id="1.20.1560.10">
    <property type="entry name" value="ABC transporter type 1, transmembrane domain"/>
    <property type="match status" value="2"/>
</dbReference>
<evidence type="ECO:0000313" key="12">
    <source>
        <dbReference type="EMBL" id="CAH0557932.1"/>
    </source>
</evidence>
<evidence type="ECO:0000256" key="7">
    <source>
        <dbReference type="ARBA" id="ARBA00022989"/>
    </source>
</evidence>